<dbReference type="EMBL" id="CAJZBQ010000056">
    <property type="protein sequence ID" value="CAG9332972.1"/>
    <property type="molecule type" value="Genomic_DNA"/>
</dbReference>
<gene>
    <name evidence="2" type="ORF">BSTOLATCC_MIC57793</name>
</gene>
<evidence type="ECO:0000313" key="2">
    <source>
        <dbReference type="EMBL" id="CAG9332972.1"/>
    </source>
</evidence>
<organism evidence="2 3">
    <name type="scientific">Blepharisma stoltei</name>
    <dbReference type="NCBI Taxonomy" id="1481888"/>
    <lineage>
        <taxon>Eukaryota</taxon>
        <taxon>Sar</taxon>
        <taxon>Alveolata</taxon>
        <taxon>Ciliophora</taxon>
        <taxon>Postciliodesmatophora</taxon>
        <taxon>Heterotrichea</taxon>
        <taxon>Heterotrichida</taxon>
        <taxon>Blepharismidae</taxon>
        <taxon>Blepharisma</taxon>
    </lineage>
</organism>
<reference evidence="2" key="1">
    <citation type="submission" date="2021-09" db="EMBL/GenBank/DDBJ databases">
        <authorList>
            <consortium name="AG Swart"/>
            <person name="Singh M."/>
            <person name="Singh A."/>
            <person name="Seah K."/>
            <person name="Emmerich C."/>
        </authorList>
    </citation>
    <scope>NUCLEOTIDE SEQUENCE</scope>
    <source>
        <strain evidence="2">ATCC30299</strain>
    </source>
</reference>
<feature type="compositionally biased region" description="Basic and acidic residues" evidence="1">
    <location>
        <begin position="292"/>
        <end position="310"/>
    </location>
</feature>
<protein>
    <submittedName>
        <fullName evidence="2">Uncharacterized protein</fullName>
    </submittedName>
</protein>
<proteinExistence type="predicted"/>
<dbReference type="AlphaFoldDB" id="A0AAU9K1P0"/>
<keyword evidence="3" id="KW-1185">Reference proteome</keyword>
<dbReference type="Proteomes" id="UP001162131">
    <property type="component" value="Unassembled WGS sequence"/>
</dbReference>
<sequence>MENSIKSLSGNEIDINSLIKNILSAKEIAHKEQPKQELKFPYIELYGGTKEKISPKHVKLAPIEGNLGEILNRVRCRMKERENNYNYLKSLKFLNQNDSAEKMIEKLSNIDIEKIIIEKSQRKTKKKKSSLSPVSSKKSIENTFDGTLNRPRKIVITDIVDMTKSKPQTKKIINLDSTPSPHSKKQTRYFPRLNSRKSSFIANKDFLSPNNKKSSFAVNTDFLSPISKKSSFISNEDFDNGNKRVFKKRLSSFSPKRNSKASFDKISEDSYSGPKKVELADIIVTSQWKSPKTKDLHYSPNSREKLKNFENSRLST</sequence>
<name>A0AAU9K1P0_9CILI</name>
<accession>A0AAU9K1P0</accession>
<evidence type="ECO:0000313" key="3">
    <source>
        <dbReference type="Proteomes" id="UP001162131"/>
    </source>
</evidence>
<feature type="region of interest" description="Disordered" evidence="1">
    <location>
        <begin position="289"/>
        <end position="316"/>
    </location>
</feature>
<evidence type="ECO:0000256" key="1">
    <source>
        <dbReference type="SAM" id="MobiDB-lite"/>
    </source>
</evidence>
<comment type="caution">
    <text evidence="2">The sequence shown here is derived from an EMBL/GenBank/DDBJ whole genome shotgun (WGS) entry which is preliminary data.</text>
</comment>